<dbReference type="EMBL" id="RZUI01000001">
    <property type="protein sequence ID" value="KAA8831987.1"/>
    <property type="molecule type" value="Genomic_DNA"/>
</dbReference>
<proteinExistence type="predicted"/>
<accession>A0A5M9ZWF3</accession>
<evidence type="ECO:0000313" key="2">
    <source>
        <dbReference type="Proteomes" id="UP000412028"/>
    </source>
</evidence>
<organism evidence="1 2">
    <name type="scientific">Bifidobacterium tissieri</name>
    <dbReference type="NCBI Taxonomy" id="1630162"/>
    <lineage>
        <taxon>Bacteria</taxon>
        <taxon>Bacillati</taxon>
        <taxon>Actinomycetota</taxon>
        <taxon>Actinomycetes</taxon>
        <taxon>Bifidobacteriales</taxon>
        <taxon>Bifidobacteriaceae</taxon>
        <taxon>Bifidobacterium</taxon>
    </lineage>
</organism>
<dbReference type="OrthoDB" id="3242798at2"/>
<reference evidence="1 2" key="1">
    <citation type="journal article" date="2019" name="Syst. Appl. Microbiol.">
        <title>Characterization of Bifidobacterium species in feaces of the Egyptian fruit bat: Description of B. vespertilionis sp. nov. and B. rousetti sp. nov.</title>
        <authorList>
            <person name="Modesto M."/>
            <person name="Satti M."/>
            <person name="Watanabe K."/>
            <person name="Puglisi E."/>
            <person name="Morelli L."/>
            <person name="Huang C.-H."/>
            <person name="Liou J.-S."/>
            <person name="Miyashita M."/>
            <person name="Tamura T."/>
            <person name="Saito S."/>
            <person name="Mori K."/>
            <person name="Huang L."/>
            <person name="Sciavilla P."/>
            <person name="Sandri C."/>
            <person name="Spiezio C."/>
            <person name="Vitali F."/>
            <person name="Cavalieri D."/>
            <person name="Perpetuini G."/>
            <person name="Tofalo R."/>
            <person name="Bonetti A."/>
            <person name="Arita M."/>
            <person name="Mattarelli P."/>
        </authorList>
    </citation>
    <scope>NUCLEOTIDE SEQUENCE [LARGE SCALE GENOMIC DNA]</scope>
    <source>
        <strain evidence="1 2">RST7</strain>
    </source>
</reference>
<name>A0A5M9ZWF3_9BIFI</name>
<dbReference type="RefSeq" id="WP_150380404.1">
    <property type="nucleotide sequence ID" value="NZ_RZUI01000001.1"/>
</dbReference>
<protein>
    <submittedName>
        <fullName evidence="1">Uncharacterized protein</fullName>
    </submittedName>
</protein>
<evidence type="ECO:0000313" key="1">
    <source>
        <dbReference type="EMBL" id="KAA8831987.1"/>
    </source>
</evidence>
<dbReference type="Proteomes" id="UP000412028">
    <property type="component" value="Unassembled WGS sequence"/>
</dbReference>
<gene>
    <name evidence="1" type="ORF">EMO89_00210</name>
</gene>
<comment type="caution">
    <text evidence="1">The sequence shown here is derived from an EMBL/GenBank/DDBJ whole genome shotgun (WGS) entry which is preliminary data.</text>
</comment>
<sequence>MSFDSKTAMAQYDQVEDSGAWDGLPEDDAAALRAGHEANASRVQLAVEDGYARQAMSGVLARDWGDDGIDQTEACARLGKRVRDGRRDAVLRSLGLGAMIGEFPDEMLREEVADASYATERDRDRVLDMSGLDDVEVDYDRERALYRREANDAALQATRDWWHEQGTVPARTTVSLAQEGATYLRRIDPVAARAAGAAIMRQELAIEGDDRLLVPAKDAEREFSKNLKWRAADQLNGIANDAWEDMDLVMREADDRGALQWDGEDGSVDWDEMDNDDEAYRRVQARLQEQYGEDCEQLQTLEDCLNYYHHAHAGDWEAAGIAAQDILASGIDPYYDPGDDLETMRGLAPIATKGIDGADEDDSDPALINDEDGSLANYLRYGRSAIDPDTGGVIPNERTCAKRYIANRLTHPDERSKYEPPTTSHSLPEACSAAGLNDEQAKALAILIA</sequence>
<dbReference type="AlphaFoldDB" id="A0A5M9ZWF3"/>